<name>A0A139A6H9_GONPJ</name>
<dbReference type="AlphaFoldDB" id="A0A139A6H9"/>
<sequence>MARRSDSQATLFCSVDVTDRGSISSAAGTDDKDFGTWVASPARYEGSDVVDGSDGVDIKRAGTLIGSLDIYALPPEWMRQDLGDNIGSPTAPAGSTEDDEDRIHDPDFTSNRAWTSSNVDKYHRRAEAAAVAIQKHFRGNQARKAGAALVNATPTLEKDDQDYDPVNAGPACAVEKEGKTSLTGSRLAQALSQNRQWAQTSFHVYHERTEAAVIVLQKHFRGAIARAEAARRRQDKILQMNSVIQETHSRAALNIQRVFRGHLARRRYVILLKNRHWAQERLVAAHVKTEHAVDLLKTAFHSRKASA</sequence>
<dbReference type="InterPro" id="IPR000048">
    <property type="entry name" value="IQ_motif_EF-hand-BS"/>
</dbReference>
<organism evidence="2 3">
    <name type="scientific">Gonapodya prolifera (strain JEL478)</name>
    <name type="common">Monoblepharis prolifera</name>
    <dbReference type="NCBI Taxonomy" id="1344416"/>
    <lineage>
        <taxon>Eukaryota</taxon>
        <taxon>Fungi</taxon>
        <taxon>Fungi incertae sedis</taxon>
        <taxon>Chytridiomycota</taxon>
        <taxon>Chytridiomycota incertae sedis</taxon>
        <taxon>Monoblepharidomycetes</taxon>
        <taxon>Monoblepharidales</taxon>
        <taxon>Gonapodyaceae</taxon>
        <taxon>Gonapodya</taxon>
    </lineage>
</organism>
<dbReference type="CDD" id="cd23767">
    <property type="entry name" value="IQCD"/>
    <property type="match status" value="1"/>
</dbReference>
<dbReference type="Proteomes" id="UP000070544">
    <property type="component" value="Unassembled WGS sequence"/>
</dbReference>
<dbReference type="Pfam" id="PF00612">
    <property type="entry name" value="IQ"/>
    <property type="match status" value="3"/>
</dbReference>
<keyword evidence="3" id="KW-1185">Reference proteome</keyword>
<dbReference type="EMBL" id="KQ965789">
    <property type="protein sequence ID" value="KXS12334.1"/>
    <property type="molecule type" value="Genomic_DNA"/>
</dbReference>
<dbReference type="Gene3D" id="1.20.5.190">
    <property type="match status" value="1"/>
</dbReference>
<dbReference type="PROSITE" id="PS50096">
    <property type="entry name" value="IQ"/>
    <property type="match status" value="3"/>
</dbReference>
<evidence type="ECO:0000256" key="1">
    <source>
        <dbReference type="SAM" id="MobiDB-lite"/>
    </source>
</evidence>
<dbReference type="OrthoDB" id="10569761at2759"/>
<feature type="region of interest" description="Disordered" evidence="1">
    <location>
        <begin position="81"/>
        <end position="112"/>
    </location>
</feature>
<gene>
    <name evidence="2" type="ORF">M427DRAFT_59660</name>
</gene>
<proteinExistence type="predicted"/>
<dbReference type="SMART" id="SM00015">
    <property type="entry name" value="IQ"/>
    <property type="match status" value="3"/>
</dbReference>
<reference evidence="2 3" key="1">
    <citation type="journal article" date="2015" name="Genome Biol. Evol.">
        <title>Phylogenomic analyses indicate that early fungi evolved digesting cell walls of algal ancestors of land plants.</title>
        <authorList>
            <person name="Chang Y."/>
            <person name="Wang S."/>
            <person name="Sekimoto S."/>
            <person name="Aerts A.L."/>
            <person name="Choi C."/>
            <person name="Clum A."/>
            <person name="LaButti K.M."/>
            <person name="Lindquist E.A."/>
            <person name="Yee Ngan C."/>
            <person name="Ohm R.A."/>
            <person name="Salamov A.A."/>
            <person name="Grigoriev I.V."/>
            <person name="Spatafora J.W."/>
            <person name="Berbee M.L."/>
        </authorList>
    </citation>
    <scope>NUCLEOTIDE SEQUENCE [LARGE SCALE GENOMIC DNA]</scope>
    <source>
        <strain evidence="2 3">JEL478</strain>
    </source>
</reference>
<protein>
    <submittedName>
        <fullName evidence="2">Uncharacterized protein</fullName>
    </submittedName>
</protein>
<evidence type="ECO:0000313" key="3">
    <source>
        <dbReference type="Proteomes" id="UP000070544"/>
    </source>
</evidence>
<evidence type="ECO:0000313" key="2">
    <source>
        <dbReference type="EMBL" id="KXS12334.1"/>
    </source>
</evidence>
<accession>A0A139A6H9</accession>